<comment type="caution">
    <text evidence="2">The sequence shown here is derived from an EMBL/GenBank/DDBJ whole genome shotgun (WGS) entry which is preliminary data.</text>
</comment>
<dbReference type="OrthoDB" id="8451629at2"/>
<dbReference type="EMBL" id="WHPC01000078">
    <property type="protein sequence ID" value="MPV38391.1"/>
    <property type="molecule type" value="Genomic_DNA"/>
</dbReference>
<name>A0A6N7ELT0_9MICO</name>
<dbReference type="AlphaFoldDB" id="A0A6N7ELT0"/>
<evidence type="ECO:0000313" key="3">
    <source>
        <dbReference type="Proteomes" id="UP000437709"/>
    </source>
</evidence>
<accession>A0A6N7ELT0</accession>
<evidence type="ECO:0000313" key="2">
    <source>
        <dbReference type="EMBL" id="MPV38391.1"/>
    </source>
</evidence>
<gene>
    <name evidence="2" type="ORF">GB881_15330</name>
</gene>
<feature type="domain" description="Hemerythrin-like" evidence="1">
    <location>
        <begin position="79"/>
        <end position="197"/>
    </location>
</feature>
<dbReference type="Proteomes" id="UP000437709">
    <property type="component" value="Unassembled WGS sequence"/>
</dbReference>
<reference evidence="2 3" key="1">
    <citation type="submission" date="2019-10" db="EMBL/GenBank/DDBJ databases">
        <title>Georgenia wutianyii sp. nov. and Georgenia yuyongxinii sp. nov. isolated from plateau pika (Ochotona curzoniae) in the Qinghai-Tibet plateau of China.</title>
        <authorList>
            <person name="Tian Z."/>
        </authorList>
    </citation>
    <scope>NUCLEOTIDE SEQUENCE [LARGE SCALE GENOMIC DNA]</scope>
    <source>
        <strain evidence="2 3">JCM 19765</strain>
    </source>
</reference>
<protein>
    <recommendedName>
        <fullName evidence="1">Hemerythrin-like domain-containing protein</fullName>
    </recommendedName>
</protein>
<dbReference type="Pfam" id="PF01814">
    <property type="entry name" value="Hemerythrin"/>
    <property type="match status" value="1"/>
</dbReference>
<evidence type="ECO:0000259" key="1">
    <source>
        <dbReference type="Pfam" id="PF01814"/>
    </source>
</evidence>
<dbReference type="Gene3D" id="1.20.120.520">
    <property type="entry name" value="nmb1532 protein domain like"/>
    <property type="match status" value="1"/>
</dbReference>
<proteinExistence type="predicted"/>
<keyword evidence="3" id="KW-1185">Reference proteome</keyword>
<dbReference type="InterPro" id="IPR012312">
    <property type="entry name" value="Hemerythrin-like"/>
</dbReference>
<organism evidence="2 3">
    <name type="scientific">Georgenia subflava</name>
    <dbReference type="NCBI Taxonomy" id="1622177"/>
    <lineage>
        <taxon>Bacteria</taxon>
        <taxon>Bacillati</taxon>
        <taxon>Actinomycetota</taxon>
        <taxon>Actinomycetes</taxon>
        <taxon>Micrococcales</taxon>
        <taxon>Bogoriellaceae</taxon>
        <taxon>Georgenia</taxon>
    </lineage>
</organism>
<sequence length="218" mass="23611">MDVQRALALVDAVDRAFVNAGAVHDIDARSADHVGHLISLRPLHSSPPRRLIQVRLVQTDPRERTMSSTAAEPAVRAAEEHHAELWAELTEATYALIDAVARGEDAGPARAALLDYLRAEVIAHLRTEQLVLYNLARGAGLQPLVASLELDHRAILRLVETLENAPSDLAAALAARSLLLLFALRMEKEEKVLLPALAEHGIDVADLLAGRPEVVGAR</sequence>